<sequence>MNKKFICFHLGARSHYLIPTAMEQGGKLAGLITDTWISSAICRTFLIKVPLRQVRSLSNRYCDKIISKHVSSYSLSFIFFELYLRIAYQQEWSRILFRNRVFQQKTVNELRKFPNESTVFGTSYTSLEVFKAAKKRGQRTVLFQIDPGYREEEIVSQLVEQNTYNCPTKWEPAPDSYWHSWREECGLADCIMVNSVWSKNKLTEQGISPSKICVIPLPFKLEDKHLNFKKEFPKFFSESRPLRCLFLGTLSVRKGIHLVLNVAEYLKTYPVEFVLVGQSELFGASLELSNVTYKGVSTRAETDLHYQLADIFLFPTFSDGFGLTQLEAMAWQLPVIASTNCGKVVEHQINGIEMASCSTESLAESVLEILQNPSFLQFMSANCIPTVKQFCLERFSKELSGLL</sequence>
<dbReference type="EMBL" id="FZOQ01000026">
    <property type="protein sequence ID" value="SNT13212.1"/>
    <property type="molecule type" value="Genomic_DNA"/>
</dbReference>
<accession>A0A239K6A0</accession>
<protein>
    <submittedName>
        <fullName evidence="1">Glycosyl transferases group 1</fullName>
    </submittedName>
</protein>
<dbReference type="RefSeq" id="WP_089321206.1">
    <property type="nucleotide sequence ID" value="NZ_FZOQ01000026.1"/>
</dbReference>
<evidence type="ECO:0000313" key="2">
    <source>
        <dbReference type="Proteomes" id="UP000198432"/>
    </source>
</evidence>
<organism evidence="1 2">
    <name type="scientific">Pontibacter ummariensis</name>
    <dbReference type="NCBI Taxonomy" id="1610492"/>
    <lineage>
        <taxon>Bacteria</taxon>
        <taxon>Pseudomonadati</taxon>
        <taxon>Bacteroidota</taxon>
        <taxon>Cytophagia</taxon>
        <taxon>Cytophagales</taxon>
        <taxon>Hymenobacteraceae</taxon>
        <taxon>Pontibacter</taxon>
    </lineage>
</organism>
<reference evidence="2" key="1">
    <citation type="submission" date="2017-06" db="EMBL/GenBank/DDBJ databases">
        <authorList>
            <person name="Varghese N."/>
            <person name="Submissions S."/>
        </authorList>
    </citation>
    <scope>NUCLEOTIDE SEQUENCE [LARGE SCALE GENOMIC DNA]</scope>
    <source>
        <strain evidence="2">NKM1</strain>
    </source>
</reference>
<keyword evidence="1" id="KW-0808">Transferase</keyword>
<dbReference type="PANTHER" id="PTHR45947:SF3">
    <property type="entry name" value="SULFOQUINOVOSYL TRANSFERASE SQD2"/>
    <property type="match status" value="1"/>
</dbReference>
<dbReference type="CDD" id="cd03801">
    <property type="entry name" value="GT4_PimA-like"/>
    <property type="match status" value="1"/>
</dbReference>
<dbReference type="Gene3D" id="3.40.50.2000">
    <property type="entry name" value="Glycogen Phosphorylase B"/>
    <property type="match status" value="2"/>
</dbReference>
<dbReference type="SUPFAM" id="SSF53756">
    <property type="entry name" value="UDP-Glycosyltransferase/glycogen phosphorylase"/>
    <property type="match status" value="1"/>
</dbReference>
<keyword evidence="2" id="KW-1185">Reference proteome</keyword>
<dbReference type="Proteomes" id="UP000198432">
    <property type="component" value="Unassembled WGS sequence"/>
</dbReference>
<dbReference type="InterPro" id="IPR050194">
    <property type="entry name" value="Glycosyltransferase_grp1"/>
</dbReference>
<dbReference type="GO" id="GO:0016757">
    <property type="term" value="F:glycosyltransferase activity"/>
    <property type="evidence" value="ECO:0007669"/>
    <property type="project" value="TreeGrafter"/>
</dbReference>
<dbReference type="OrthoDB" id="596635at2"/>
<dbReference type="Pfam" id="PF13692">
    <property type="entry name" value="Glyco_trans_1_4"/>
    <property type="match status" value="1"/>
</dbReference>
<evidence type="ECO:0000313" key="1">
    <source>
        <dbReference type="EMBL" id="SNT13212.1"/>
    </source>
</evidence>
<dbReference type="PANTHER" id="PTHR45947">
    <property type="entry name" value="SULFOQUINOVOSYL TRANSFERASE SQD2"/>
    <property type="match status" value="1"/>
</dbReference>
<proteinExistence type="predicted"/>
<gene>
    <name evidence="1" type="ORF">SAMN06296052_12630</name>
</gene>
<name>A0A239K6A0_9BACT</name>
<dbReference type="AlphaFoldDB" id="A0A239K6A0"/>